<dbReference type="CDD" id="cd17321">
    <property type="entry name" value="MFS_MMR_MDR_like"/>
    <property type="match status" value="1"/>
</dbReference>
<dbReference type="RefSeq" id="WP_056125724.1">
    <property type="nucleotide sequence ID" value="NZ_WSES01000003.1"/>
</dbReference>
<feature type="transmembrane region" description="Helical" evidence="5">
    <location>
        <begin position="470"/>
        <end position="488"/>
    </location>
</feature>
<evidence type="ECO:0000256" key="4">
    <source>
        <dbReference type="ARBA" id="ARBA00023136"/>
    </source>
</evidence>
<feature type="transmembrane region" description="Helical" evidence="5">
    <location>
        <begin position="80"/>
        <end position="99"/>
    </location>
</feature>
<dbReference type="InterPro" id="IPR020846">
    <property type="entry name" value="MFS_dom"/>
</dbReference>
<organism evidence="7 8">
    <name type="scientific">Massilia cellulosiltytica</name>
    <dbReference type="NCBI Taxonomy" id="2683234"/>
    <lineage>
        <taxon>Bacteria</taxon>
        <taxon>Pseudomonadati</taxon>
        <taxon>Pseudomonadota</taxon>
        <taxon>Betaproteobacteria</taxon>
        <taxon>Burkholderiales</taxon>
        <taxon>Oxalobacteraceae</taxon>
        <taxon>Telluria group</taxon>
        <taxon>Massilia</taxon>
    </lineage>
</organism>
<comment type="subcellular location">
    <subcellularLocation>
        <location evidence="1">Membrane</location>
        <topology evidence="1">Multi-pass membrane protein</topology>
    </subcellularLocation>
</comment>
<dbReference type="PROSITE" id="PS50850">
    <property type="entry name" value="MFS"/>
    <property type="match status" value="1"/>
</dbReference>
<evidence type="ECO:0000313" key="8">
    <source>
        <dbReference type="Proteomes" id="UP000443353"/>
    </source>
</evidence>
<name>A0A7X3K7E5_9BURK</name>
<comment type="caution">
    <text evidence="7">The sequence shown here is derived from an EMBL/GenBank/DDBJ whole genome shotgun (WGS) entry which is preliminary data.</text>
</comment>
<dbReference type="PANTHER" id="PTHR42718:SF49">
    <property type="entry name" value="EXPORT PROTEIN"/>
    <property type="match status" value="1"/>
</dbReference>
<feature type="transmembrane region" description="Helical" evidence="5">
    <location>
        <begin position="226"/>
        <end position="247"/>
    </location>
</feature>
<dbReference type="InterPro" id="IPR036259">
    <property type="entry name" value="MFS_trans_sf"/>
</dbReference>
<dbReference type="SUPFAM" id="SSF103473">
    <property type="entry name" value="MFS general substrate transporter"/>
    <property type="match status" value="1"/>
</dbReference>
<evidence type="ECO:0000313" key="7">
    <source>
        <dbReference type="EMBL" id="MVW60768.1"/>
    </source>
</evidence>
<dbReference type="InterPro" id="IPR005829">
    <property type="entry name" value="Sugar_transporter_CS"/>
</dbReference>
<reference evidence="7 8" key="1">
    <citation type="submission" date="2019-12" db="EMBL/GenBank/DDBJ databases">
        <authorList>
            <person name="Li C."/>
            <person name="Zhao J."/>
        </authorList>
    </citation>
    <scope>NUCLEOTIDE SEQUENCE [LARGE SCALE GENOMIC DNA]</scope>
    <source>
        <strain evidence="7 8">NEAU-DD11</strain>
    </source>
</reference>
<dbReference type="Gene3D" id="1.20.1720.10">
    <property type="entry name" value="Multidrug resistance protein D"/>
    <property type="match status" value="1"/>
</dbReference>
<evidence type="ECO:0000256" key="5">
    <source>
        <dbReference type="SAM" id="Phobius"/>
    </source>
</evidence>
<feature type="transmembrane region" description="Helical" evidence="5">
    <location>
        <begin position="139"/>
        <end position="161"/>
    </location>
</feature>
<dbReference type="PANTHER" id="PTHR42718">
    <property type="entry name" value="MAJOR FACILITATOR SUPERFAMILY MULTIDRUG TRANSPORTER MFSC"/>
    <property type="match status" value="1"/>
</dbReference>
<dbReference type="GO" id="GO:0016020">
    <property type="term" value="C:membrane"/>
    <property type="evidence" value="ECO:0007669"/>
    <property type="project" value="UniProtKB-SubCell"/>
</dbReference>
<dbReference type="Proteomes" id="UP000443353">
    <property type="component" value="Unassembled WGS sequence"/>
</dbReference>
<dbReference type="AlphaFoldDB" id="A0A7X3K7E5"/>
<dbReference type="EMBL" id="WSES01000003">
    <property type="protein sequence ID" value="MVW60768.1"/>
    <property type="molecule type" value="Genomic_DNA"/>
</dbReference>
<accession>A0A7X3K7E5</accession>
<evidence type="ECO:0000256" key="2">
    <source>
        <dbReference type="ARBA" id="ARBA00022692"/>
    </source>
</evidence>
<evidence type="ECO:0000256" key="1">
    <source>
        <dbReference type="ARBA" id="ARBA00004141"/>
    </source>
</evidence>
<gene>
    <name evidence="7" type="ORF">GPY61_12595</name>
</gene>
<dbReference type="GO" id="GO:0022857">
    <property type="term" value="F:transmembrane transporter activity"/>
    <property type="evidence" value="ECO:0007669"/>
    <property type="project" value="InterPro"/>
</dbReference>
<sequence>MPADSPPRPSSMPLLLTASLGCAVTVLDTNVVGIVLPTIARELAATFADIEWVVSAYLLCFAALLLPAGAIADRAGRKRVLLLGLAIFAAASLACGAAPGARTLYLARAAQGVGAAFLLAPSLAVIGHAFHGERERARVWAFWGTIMGLTMVCSPLIGGVISRWLGWRWAFFVNLPVCAGLALAVLRHVPESRGAAQRTLDVPGIVLFAAAMFAFTWTLISGPAEGWTSLAVLARAAAALALFALFVATERRGRAPMLDLSLFAQRRFVGAVAAMLAYASCAQVMASLLPLYLQNARGATALEAGVGMLPFALAMLLLPMAGRRLAAFMPGYRILTLGLMVVAAGNLVMMWAAQMPGNRLLDGIGMAILGAGGGLLNGETQKAIMGTVPPERAGMASGISTTSRFCGILLGFAGIGAVLASGTRAALLAGVSQAGATIAPDLVERVIAGDAGALPAGLAGLLRRSVESGFAHGFLAAGIAAAGAAAIVHGCMHDRARSLPQALPRRSSE</sequence>
<feature type="transmembrane region" description="Helical" evidence="5">
    <location>
        <begin position="167"/>
        <end position="186"/>
    </location>
</feature>
<keyword evidence="8" id="KW-1185">Reference proteome</keyword>
<feature type="transmembrane region" description="Helical" evidence="5">
    <location>
        <begin position="105"/>
        <end position="127"/>
    </location>
</feature>
<feature type="transmembrane region" description="Helical" evidence="5">
    <location>
        <begin position="334"/>
        <end position="353"/>
    </location>
</feature>
<keyword evidence="3 5" id="KW-1133">Transmembrane helix</keyword>
<evidence type="ECO:0000256" key="3">
    <source>
        <dbReference type="ARBA" id="ARBA00022989"/>
    </source>
</evidence>
<dbReference type="PROSITE" id="PS00216">
    <property type="entry name" value="SUGAR_TRANSPORT_1"/>
    <property type="match status" value="1"/>
</dbReference>
<proteinExistence type="predicted"/>
<dbReference type="Pfam" id="PF07690">
    <property type="entry name" value="MFS_1"/>
    <property type="match status" value="1"/>
</dbReference>
<dbReference type="InterPro" id="IPR011701">
    <property type="entry name" value="MFS"/>
</dbReference>
<protein>
    <submittedName>
        <fullName evidence="7">MFS transporter</fullName>
    </submittedName>
</protein>
<feature type="transmembrane region" description="Helical" evidence="5">
    <location>
        <begin position="198"/>
        <end position="220"/>
    </location>
</feature>
<feature type="transmembrane region" description="Helical" evidence="5">
    <location>
        <begin position="43"/>
        <end position="68"/>
    </location>
</feature>
<feature type="transmembrane region" description="Helical" evidence="5">
    <location>
        <begin position="405"/>
        <end position="427"/>
    </location>
</feature>
<feature type="transmembrane region" description="Helical" evidence="5">
    <location>
        <begin position="268"/>
        <end position="292"/>
    </location>
</feature>
<dbReference type="Gene3D" id="1.20.1250.20">
    <property type="entry name" value="MFS general substrate transporter like domains"/>
    <property type="match status" value="1"/>
</dbReference>
<evidence type="ECO:0000259" key="6">
    <source>
        <dbReference type="PROSITE" id="PS50850"/>
    </source>
</evidence>
<keyword evidence="4 5" id="KW-0472">Membrane</keyword>
<feature type="transmembrane region" description="Helical" evidence="5">
    <location>
        <begin position="304"/>
        <end position="322"/>
    </location>
</feature>
<feature type="domain" description="Major facilitator superfamily (MFS) profile" evidence="6">
    <location>
        <begin position="14"/>
        <end position="447"/>
    </location>
</feature>
<feature type="transmembrane region" description="Helical" evidence="5">
    <location>
        <begin position="359"/>
        <end position="376"/>
    </location>
</feature>
<keyword evidence="2 5" id="KW-0812">Transmembrane</keyword>